<dbReference type="InterPro" id="IPR003096">
    <property type="entry name" value="SM22_calponin"/>
</dbReference>
<comment type="similarity">
    <text evidence="1">Belongs to the calponin family.</text>
</comment>
<dbReference type="InterPro" id="IPR001715">
    <property type="entry name" value="CH_dom"/>
</dbReference>
<dbReference type="Pfam" id="PF00402">
    <property type="entry name" value="Calponin"/>
    <property type="match status" value="1"/>
</dbReference>
<dbReference type="Proteomes" id="UP000326759">
    <property type="component" value="Unassembled WGS sequence"/>
</dbReference>
<dbReference type="SMART" id="SM00033">
    <property type="entry name" value="CH"/>
    <property type="match status" value="1"/>
</dbReference>
<feature type="domain" description="Calponin-homology (CH)" evidence="2">
    <location>
        <begin position="7"/>
        <end position="112"/>
    </location>
</feature>
<dbReference type="PROSITE" id="PS51122">
    <property type="entry name" value="CALPONIN_2"/>
    <property type="match status" value="1"/>
</dbReference>
<evidence type="ECO:0000313" key="4">
    <source>
        <dbReference type="Proteomes" id="UP000326759"/>
    </source>
</evidence>
<proteinExistence type="inferred from homology"/>
<dbReference type="PRINTS" id="PR00888">
    <property type="entry name" value="SM22CALPONIN"/>
</dbReference>
<name>A0A5N5SK04_9CRUS</name>
<evidence type="ECO:0000313" key="3">
    <source>
        <dbReference type="EMBL" id="KAB7494395.1"/>
    </source>
</evidence>
<dbReference type="GO" id="GO:0051015">
    <property type="term" value="F:actin filament binding"/>
    <property type="evidence" value="ECO:0007669"/>
    <property type="project" value="TreeGrafter"/>
</dbReference>
<evidence type="ECO:0000259" key="2">
    <source>
        <dbReference type="PROSITE" id="PS50021"/>
    </source>
</evidence>
<dbReference type="Pfam" id="PF00307">
    <property type="entry name" value="CH"/>
    <property type="match status" value="1"/>
</dbReference>
<dbReference type="SUPFAM" id="SSF47576">
    <property type="entry name" value="Calponin-homology domain, CH-domain"/>
    <property type="match status" value="1"/>
</dbReference>
<organism evidence="3 4">
    <name type="scientific">Armadillidium nasatum</name>
    <dbReference type="NCBI Taxonomy" id="96803"/>
    <lineage>
        <taxon>Eukaryota</taxon>
        <taxon>Metazoa</taxon>
        <taxon>Ecdysozoa</taxon>
        <taxon>Arthropoda</taxon>
        <taxon>Crustacea</taxon>
        <taxon>Multicrustacea</taxon>
        <taxon>Malacostraca</taxon>
        <taxon>Eumalacostraca</taxon>
        <taxon>Peracarida</taxon>
        <taxon>Isopoda</taxon>
        <taxon>Oniscidea</taxon>
        <taxon>Crinocheta</taxon>
        <taxon>Armadillidiidae</taxon>
        <taxon>Armadillidium</taxon>
    </lineage>
</organism>
<dbReference type="EMBL" id="SEYY01024092">
    <property type="protein sequence ID" value="KAB7494395.1"/>
    <property type="molecule type" value="Genomic_DNA"/>
</dbReference>
<dbReference type="Gene3D" id="1.10.418.10">
    <property type="entry name" value="Calponin-like domain"/>
    <property type="match status" value="1"/>
</dbReference>
<dbReference type="PANTHER" id="PTHR47385">
    <property type="entry name" value="CALPONIN"/>
    <property type="match status" value="1"/>
</dbReference>
<dbReference type="PROSITE" id="PS50021">
    <property type="entry name" value="CH"/>
    <property type="match status" value="1"/>
</dbReference>
<protein>
    <submittedName>
        <fullName evidence="3">Muscle-specific protein 20</fullName>
    </submittedName>
</protein>
<evidence type="ECO:0000256" key="1">
    <source>
        <dbReference type="ARBA" id="ARBA00009631"/>
    </source>
</evidence>
<dbReference type="InterPro" id="IPR000557">
    <property type="entry name" value="Calponin_repeat"/>
</dbReference>
<keyword evidence="4" id="KW-1185">Reference proteome</keyword>
<dbReference type="GO" id="GO:0007015">
    <property type="term" value="P:actin filament organization"/>
    <property type="evidence" value="ECO:0007669"/>
    <property type="project" value="TreeGrafter"/>
</dbReference>
<dbReference type="InterPro" id="IPR050606">
    <property type="entry name" value="Calponin-like"/>
</dbReference>
<reference evidence="3 4" key="1">
    <citation type="journal article" date="2019" name="PLoS Biol.">
        <title>Sex chromosomes control vertical transmission of feminizing Wolbachia symbionts in an isopod.</title>
        <authorList>
            <person name="Becking T."/>
            <person name="Chebbi M.A."/>
            <person name="Giraud I."/>
            <person name="Moumen B."/>
            <person name="Laverre T."/>
            <person name="Caubet Y."/>
            <person name="Peccoud J."/>
            <person name="Gilbert C."/>
            <person name="Cordaux R."/>
        </authorList>
    </citation>
    <scope>NUCLEOTIDE SEQUENCE [LARGE SCALE GENOMIC DNA]</scope>
    <source>
        <strain evidence="3">ANa2</strain>
        <tissue evidence="3">Whole body excluding digestive tract and cuticle</tissue>
    </source>
</reference>
<dbReference type="InterPro" id="IPR036872">
    <property type="entry name" value="CH_dom_sf"/>
</dbReference>
<dbReference type="AlphaFoldDB" id="A0A5N5SK04"/>
<accession>A0A5N5SK04</accession>
<sequence length="174" mass="19775">MFRRPEPGKEKECLEWISTVLREQFPQGVPLRKILQDGQVLCRVINKLAPGSVKKIHSSGSEFKFMENINNFTEACRKYGVPNTDLFQTVDLWEGKDFHNVIATLYALGRTTYTHPEWPGPWLGPRPAEEQKREWTEEQLRASSNVIGMQAGYNKGATQAGDHFGATRKVLLGK</sequence>
<dbReference type="CDD" id="cd21207">
    <property type="entry name" value="CH_dMP20-like"/>
    <property type="match status" value="1"/>
</dbReference>
<comment type="caution">
    <text evidence="3">The sequence shown here is derived from an EMBL/GenBank/DDBJ whole genome shotgun (WGS) entry which is preliminary data.</text>
</comment>
<dbReference type="PANTHER" id="PTHR47385:SF24">
    <property type="entry name" value="MUSCLE-SPECIFIC PROTEIN 20"/>
    <property type="match status" value="1"/>
</dbReference>
<dbReference type="GO" id="GO:0015629">
    <property type="term" value="C:actin cytoskeleton"/>
    <property type="evidence" value="ECO:0007669"/>
    <property type="project" value="TreeGrafter"/>
</dbReference>
<dbReference type="OrthoDB" id="21595at2759"/>
<gene>
    <name evidence="3" type="primary">Mp20</name>
    <name evidence="3" type="ORF">Anas_05385</name>
</gene>